<comment type="caution">
    <text evidence="1">The sequence shown here is derived from an EMBL/GenBank/DDBJ whole genome shotgun (WGS) entry which is preliminary data.</text>
</comment>
<evidence type="ECO:0000313" key="1">
    <source>
        <dbReference type="EMBL" id="MCG4959358.1"/>
    </source>
</evidence>
<reference evidence="1" key="1">
    <citation type="submission" date="2022-01" db="EMBL/GenBank/DDBJ databases">
        <title>Collection of gut derived symbiotic bacterial strains cultured from healthy donors.</title>
        <authorList>
            <person name="Lin H."/>
            <person name="Kohout C."/>
            <person name="Waligurski E."/>
            <person name="Pamer E.G."/>
        </authorList>
    </citation>
    <scope>NUCLEOTIDE SEQUENCE</scope>
    <source>
        <strain evidence="1">DFI.1.149</strain>
    </source>
</reference>
<dbReference type="Proteomes" id="UP001199750">
    <property type="component" value="Unassembled WGS sequence"/>
</dbReference>
<dbReference type="InterPro" id="IPR036628">
    <property type="entry name" value="Clp_N_dom_sf"/>
</dbReference>
<name>A0AAW5C9E1_9BACT</name>
<proteinExistence type="predicted"/>
<gene>
    <name evidence="1" type="ORF">L0P03_05720</name>
</gene>
<organism evidence="1 2">
    <name type="scientific">Odoribacter splanchnicus</name>
    <dbReference type="NCBI Taxonomy" id="28118"/>
    <lineage>
        <taxon>Bacteria</taxon>
        <taxon>Pseudomonadati</taxon>
        <taxon>Bacteroidota</taxon>
        <taxon>Bacteroidia</taxon>
        <taxon>Bacteroidales</taxon>
        <taxon>Odoribacteraceae</taxon>
        <taxon>Odoribacter</taxon>
    </lineage>
</organism>
<dbReference type="RefSeq" id="WP_237982966.1">
    <property type="nucleotide sequence ID" value="NZ_JAHOOV010000016.1"/>
</dbReference>
<dbReference type="SUPFAM" id="SSF81923">
    <property type="entry name" value="Double Clp-N motif"/>
    <property type="match status" value="1"/>
</dbReference>
<dbReference type="Gene3D" id="1.10.1780.10">
    <property type="entry name" value="Clp, N-terminal domain"/>
    <property type="match status" value="1"/>
</dbReference>
<evidence type="ECO:0000313" key="2">
    <source>
        <dbReference type="Proteomes" id="UP001199750"/>
    </source>
</evidence>
<sequence length="93" mass="10567">MSHLVMAMFAENTGLKEILSSMQKDVGYIMEWFDTHREMYRSSGTSTEEVEPDEELSKVLDESERSKIKLGADSIDSICVFTAILREGVVYSH</sequence>
<dbReference type="EMBL" id="JAKNDN010000008">
    <property type="protein sequence ID" value="MCG4959358.1"/>
    <property type="molecule type" value="Genomic_DNA"/>
</dbReference>
<dbReference type="AlphaFoldDB" id="A0AAW5C9E1"/>
<protein>
    <submittedName>
        <fullName evidence="1">Uncharacterized protein</fullName>
    </submittedName>
</protein>
<accession>A0AAW5C9E1</accession>